<accession>A0A0B5D5G3</accession>
<gene>
    <name evidence="2" type="primary">N8.1</name>
</gene>
<sequence>MGFGNINRAMGLCLMMWVAWIAPGLSVCPTWHLTDGKYEAVYRHYLKECLRQEGAGNPDGPGKNEGSGVETTPKVNPPVRPTVPTSGQNKVPSETAPNAKLSSEPPRIKQVNALRVATPRSAQPIQAVKSTTLESQTGGKTEDGHRSAFFLRADEMLNPYVVMSFRAIRARSAPEAEPSASYRIALTRTDRTAERPSFI</sequence>
<reference evidence="2 3" key="1">
    <citation type="submission" date="2018-02" db="EMBL/GenBank/DDBJ databases">
        <title>Complete genome sequence of MneRV2, the pig-tailed macaque RV2 rhadinovirus, and evolutionary relationship with rhesus macaque RRV and human herpesvirus 8/KSHV.</title>
        <authorList>
            <person name="Rose T.M."/>
            <person name="Bruce A.G."/>
        </authorList>
    </citation>
    <scope>NUCLEOTIDE SEQUENCE [LARGE SCALE GENOMIC DNA]</scope>
    <source>
        <strain evidence="2 3">J97167</strain>
    </source>
</reference>
<feature type="region of interest" description="Disordered" evidence="1">
    <location>
        <begin position="52"/>
        <end position="105"/>
    </location>
</feature>
<evidence type="ECO:0000256" key="1">
    <source>
        <dbReference type="SAM" id="MobiDB-lite"/>
    </source>
</evidence>
<organism evidence="2 3">
    <name type="scientific">macacine gammaherpesvirus 12</name>
    <dbReference type="NCBI Taxonomy" id="2560571"/>
    <lineage>
        <taxon>Viruses</taxon>
        <taxon>Duplodnaviria</taxon>
        <taxon>Heunggongvirae</taxon>
        <taxon>Peploviricota</taxon>
        <taxon>Herviviricetes</taxon>
        <taxon>Herpesvirales</taxon>
        <taxon>Orthoherpesviridae</taxon>
        <taxon>Gammaherpesvirinae</taxon>
        <taxon>Rhadinovirus</taxon>
        <taxon>Rhadinovirus macacinegamma12</taxon>
    </lineage>
</organism>
<protein>
    <submittedName>
        <fullName evidence="2">N8.1gamma</fullName>
    </submittedName>
</protein>
<proteinExistence type="predicted"/>
<evidence type="ECO:0000313" key="2">
    <source>
        <dbReference type="EMBL" id="AJE29697.1"/>
    </source>
</evidence>
<dbReference type="EMBL" id="KP265674">
    <property type="protein sequence ID" value="AJE29697.1"/>
    <property type="molecule type" value="Genomic_DNA"/>
</dbReference>
<dbReference type="Proteomes" id="UP000297089">
    <property type="component" value="Segment"/>
</dbReference>
<evidence type="ECO:0000313" key="3">
    <source>
        <dbReference type="Proteomes" id="UP000297089"/>
    </source>
</evidence>
<keyword evidence="3" id="KW-1185">Reference proteome</keyword>
<name>A0A0B5D5G3_9GAMA</name>
<feature type="compositionally biased region" description="Polar residues" evidence="1">
    <location>
        <begin position="83"/>
        <end position="96"/>
    </location>
</feature>